<dbReference type="AlphaFoldDB" id="H1DK64"/>
<feature type="domain" description="Radical SAM core" evidence="7">
    <location>
        <begin position="34"/>
        <end position="260"/>
    </location>
</feature>
<dbReference type="InterPro" id="IPR058240">
    <property type="entry name" value="rSAM_sf"/>
</dbReference>
<dbReference type="GO" id="GO:0016740">
    <property type="term" value="F:transferase activity"/>
    <property type="evidence" value="ECO:0007669"/>
    <property type="project" value="TreeGrafter"/>
</dbReference>
<dbReference type="InterPro" id="IPR034422">
    <property type="entry name" value="HydE/PylB-like"/>
</dbReference>
<keyword evidence="2" id="KW-0479">Metal-binding</keyword>
<dbReference type="PANTHER" id="PTHR43726">
    <property type="entry name" value="3-METHYLORNITHINE SYNTHASE"/>
    <property type="match status" value="1"/>
</dbReference>
<keyword evidence="1 5" id="KW-0949">S-adenosyl-L-methionine</keyword>
<feature type="binding site" evidence="6">
    <location>
        <position position="223"/>
    </location>
    <ligand>
        <name>S-adenosyl-L-methionine</name>
        <dbReference type="ChEBI" id="CHEBI:59789"/>
    </ligand>
</feature>
<dbReference type="GeneID" id="98070186"/>
<dbReference type="InterPro" id="IPR013785">
    <property type="entry name" value="Aldolase_TIM"/>
</dbReference>
<feature type="binding site" evidence="5">
    <location>
        <position position="52"/>
    </location>
    <ligand>
        <name>[4Fe-4S] cluster</name>
        <dbReference type="ChEBI" id="CHEBI:49883"/>
        <note>4Fe-4S-S-AdoMet</note>
    </ligand>
</feature>
<dbReference type="Pfam" id="PF04055">
    <property type="entry name" value="Radical_SAM"/>
    <property type="match status" value="1"/>
</dbReference>
<evidence type="ECO:0000256" key="3">
    <source>
        <dbReference type="ARBA" id="ARBA00023004"/>
    </source>
</evidence>
<dbReference type="Proteomes" id="UP000004892">
    <property type="component" value="Unassembled WGS sequence"/>
</dbReference>
<dbReference type="SFLD" id="SFLDG01280">
    <property type="entry name" value="HydE/PylB-like"/>
    <property type="match status" value="1"/>
</dbReference>
<comment type="caution">
    <text evidence="8">The sequence shown here is derived from an EMBL/GenBank/DDBJ whole genome shotgun (WGS) entry which is preliminary data.</text>
</comment>
<evidence type="ECO:0000313" key="9">
    <source>
        <dbReference type="Proteomes" id="UP000004892"/>
    </source>
</evidence>
<protein>
    <submittedName>
        <fullName evidence="8">Iron-only hydrogenase maturation rSAM protein HydE</fullName>
    </submittedName>
</protein>
<feature type="binding site" evidence="6">
    <location>
        <position position="150"/>
    </location>
    <ligand>
        <name>S-adenosyl-L-methionine</name>
        <dbReference type="ChEBI" id="CHEBI:59789"/>
    </ligand>
</feature>
<dbReference type="RefSeq" id="WP_009137794.1">
    <property type="nucleotide sequence ID" value="NZ_JH594597.1"/>
</dbReference>
<dbReference type="STRING" id="742817.HMPREF9449_02650"/>
<accession>H1DK64</accession>
<dbReference type="SFLD" id="SFLDG01060">
    <property type="entry name" value="BATS_domain_containing"/>
    <property type="match status" value="1"/>
</dbReference>
<evidence type="ECO:0000256" key="4">
    <source>
        <dbReference type="ARBA" id="ARBA00023014"/>
    </source>
</evidence>
<name>H1DK64_9BACT</name>
<dbReference type="InterPro" id="IPR007197">
    <property type="entry name" value="rSAM"/>
</dbReference>
<dbReference type="InterPro" id="IPR006638">
    <property type="entry name" value="Elp3/MiaA/NifB-like_rSAM"/>
</dbReference>
<keyword evidence="5" id="KW-0004">4Fe-4S</keyword>
<evidence type="ECO:0000313" key="8">
    <source>
        <dbReference type="EMBL" id="EHP45678.1"/>
    </source>
</evidence>
<keyword evidence="4 5" id="KW-0411">Iron-sulfur</keyword>
<organism evidence="8 9">
    <name type="scientific">Odoribacter laneus YIT 12061</name>
    <dbReference type="NCBI Taxonomy" id="742817"/>
    <lineage>
        <taxon>Bacteria</taxon>
        <taxon>Pseudomonadati</taxon>
        <taxon>Bacteroidota</taxon>
        <taxon>Bacteroidia</taxon>
        <taxon>Bacteroidales</taxon>
        <taxon>Odoribacteraceae</taxon>
        <taxon>Odoribacter</taxon>
    </lineage>
</organism>
<dbReference type="Gene3D" id="3.20.20.70">
    <property type="entry name" value="Aldolase class I"/>
    <property type="match status" value="1"/>
</dbReference>
<dbReference type="SFLD" id="SFLDF00348">
    <property type="entry name" value="FeFe_hydrogenase_maturase_(Hyd"/>
    <property type="match status" value="1"/>
</dbReference>
<feature type="binding site" evidence="6">
    <location>
        <position position="172"/>
    </location>
    <ligand>
        <name>S-adenosyl-L-methionine</name>
        <dbReference type="ChEBI" id="CHEBI:59789"/>
    </ligand>
</feature>
<dbReference type="PROSITE" id="PS51918">
    <property type="entry name" value="RADICAL_SAM"/>
    <property type="match status" value="1"/>
</dbReference>
<evidence type="ECO:0000256" key="5">
    <source>
        <dbReference type="PIRSR" id="PIRSR004762-1"/>
    </source>
</evidence>
<dbReference type="SFLD" id="SFLDS00029">
    <property type="entry name" value="Radical_SAM"/>
    <property type="match status" value="1"/>
</dbReference>
<feature type="binding site" evidence="6">
    <location>
        <position position="125"/>
    </location>
    <ligand>
        <name>(3R)-3-methyl-D-ornithine</name>
        <dbReference type="ChEBI" id="CHEBI:64642"/>
    </ligand>
</feature>
<evidence type="ECO:0000256" key="6">
    <source>
        <dbReference type="PIRSR" id="PIRSR004762-2"/>
    </source>
</evidence>
<dbReference type="PIRSF" id="PIRSF004762">
    <property type="entry name" value="CHP00423"/>
    <property type="match status" value="1"/>
</dbReference>
<feature type="binding site" evidence="5">
    <location>
        <position position="55"/>
    </location>
    <ligand>
        <name>[4Fe-4S] cluster</name>
        <dbReference type="ChEBI" id="CHEBI:49883"/>
        <note>4Fe-4S-S-AdoMet</note>
    </ligand>
</feature>
<dbReference type="SUPFAM" id="SSF102114">
    <property type="entry name" value="Radical SAM enzymes"/>
    <property type="match status" value="1"/>
</dbReference>
<keyword evidence="9" id="KW-1185">Reference proteome</keyword>
<evidence type="ECO:0000259" key="7">
    <source>
        <dbReference type="PROSITE" id="PS51918"/>
    </source>
</evidence>
<dbReference type="eggNOG" id="COG0502">
    <property type="taxonomic scope" value="Bacteria"/>
</dbReference>
<comment type="cofactor">
    <cofactor evidence="5">
        <name>[4Fe-4S] cluster</name>
        <dbReference type="ChEBI" id="CHEBI:49883"/>
    </cofactor>
    <text evidence="5">Binds 1 [4Fe-4S] cluster. The cluster is coordinated with 3 cysteines and an exchangeable S-adenosyl-L-methionine.</text>
</comment>
<feature type="binding site" evidence="5">
    <location>
        <position position="48"/>
    </location>
    <ligand>
        <name>[4Fe-4S] cluster</name>
        <dbReference type="ChEBI" id="CHEBI:49883"/>
        <note>4Fe-4S-S-AdoMet</note>
    </ligand>
</feature>
<dbReference type="NCBIfam" id="TIGR03956">
    <property type="entry name" value="rSAM_HydE"/>
    <property type="match status" value="1"/>
</dbReference>
<dbReference type="InterPro" id="IPR024021">
    <property type="entry name" value="FeFe-hyd_HydE_rSAM"/>
</dbReference>
<dbReference type="HOGENOM" id="CLU_033172_0_1_10"/>
<evidence type="ECO:0000256" key="1">
    <source>
        <dbReference type="ARBA" id="ARBA00022691"/>
    </source>
</evidence>
<dbReference type="PATRIC" id="fig|742817.3.peg.2840"/>
<reference evidence="8 9" key="1">
    <citation type="submission" date="2012-01" db="EMBL/GenBank/DDBJ databases">
        <title>The Genome Sequence of Odoribacter laneus YIT 12061.</title>
        <authorList>
            <consortium name="The Broad Institute Genome Sequencing Platform"/>
            <person name="Earl A."/>
            <person name="Ward D."/>
            <person name="Feldgarden M."/>
            <person name="Gevers D."/>
            <person name="Morotomi M."/>
            <person name="Young S.K."/>
            <person name="Zeng Q."/>
            <person name="Gargeya S."/>
            <person name="Fitzgerald M."/>
            <person name="Haas B."/>
            <person name="Abouelleil A."/>
            <person name="Alvarado L."/>
            <person name="Arachchi H.M."/>
            <person name="Berlin A."/>
            <person name="Chapman S.B."/>
            <person name="Gearin G."/>
            <person name="Goldberg J."/>
            <person name="Griggs A."/>
            <person name="Gujja S."/>
            <person name="Hansen M."/>
            <person name="Heiman D."/>
            <person name="Howarth C."/>
            <person name="Larimer J."/>
            <person name="Lui A."/>
            <person name="MacDonald P.J.P."/>
            <person name="McCowen C."/>
            <person name="Montmayeur A."/>
            <person name="Murphy C."/>
            <person name="Neiman D."/>
            <person name="Pearson M."/>
            <person name="Priest M."/>
            <person name="Roberts A."/>
            <person name="Saif S."/>
            <person name="Shea T."/>
            <person name="Sisk P."/>
            <person name="Stolte C."/>
            <person name="Sykes S."/>
            <person name="Wortman J."/>
            <person name="Nusbaum C."/>
            <person name="Birren B."/>
        </authorList>
    </citation>
    <scope>NUCLEOTIDE SEQUENCE [LARGE SCALE GENOMIC DNA]</scope>
    <source>
        <strain evidence="8 9">YIT 12061</strain>
    </source>
</reference>
<dbReference type="GO" id="GO:0046872">
    <property type="term" value="F:metal ion binding"/>
    <property type="evidence" value="ECO:0007669"/>
    <property type="project" value="UniProtKB-KW"/>
</dbReference>
<dbReference type="PANTHER" id="PTHR43726:SF1">
    <property type="entry name" value="BIOTIN SYNTHASE"/>
    <property type="match status" value="1"/>
</dbReference>
<evidence type="ECO:0000256" key="2">
    <source>
        <dbReference type="ARBA" id="ARBA00022723"/>
    </source>
</evidence>
<gene>
    <name evidence="8" type="ORF">HMPREF9449_02650</name>
</gene>
<proteinExistence type="predicted"/>
<sequence>MDLTEIIRLLNCREEEERQLFAEAARLRDARLGNTVHLRGLIEISNVCRKDCLYCGIRKSNVPVERYVLSDKEILETARFADEHQYGSIVLQGGERTDTAFVQRIGKLLSEIKRRSQNRLGITLSLGEQTEDTYRHWFECGAHRYLLRIETSDPELYRKLHPNNALHAFDTRRACLEALKRCGYQTGSGIMIGLPFQTTEMLARDLLFLKSLDIDMVGMGPYLEHPDTPLYALRKQLIPLPERLRLGLHMVACLRLLMPDINIAATTALQAIDPLGREKALAAGANVIMPNITPALQRKNYTLYQNKPFSEEGAEEVMQKLVESVSHYGCRIAFGAWGDSRHWHKKHSSD</sequence>
<dbReference type="GO" id="GO:0051539">
    <property type="term" value="F:4 iron, 4 sulfur cluster binding"/>
    <property type="evidence" value="ECO:0007669"/>
    <property type="project" value="UniProtKB-KW"/>
</dbReference>
<dbReference type="CDD" id="cd01335">
    <property type="entry name" value="Radical_SAM"/>
    <property type="match status" value="1"/>
</dbReference>
<dbReference type="SMART" id="SM00729">
    <property type="entry name" value="Elp3"/>
    <property type="match status" value="1"/>
</dbReference>
<dbReference type="EMBL" id="ADMC01000028">
    <property type="protein sequence ID" value="EHP45678.1"/>
    <property type="molecule type" value="Genomic_DNA"/>
</dbReference>
<keyword evidence="3 5" id="KW-0408">Iron</keyword>